<dbReference type="PANTHER" id="PTHR33121:SF76">
    <property type="entry name" value="SIGNALING PROTEIN"/>
    <property type="match status" value="1"/>
</dbReference>
<name>A0A4U0Q2X9_9NEIS</name>
<gene>
    <name evidence="2" type="ORF">FAZ21_14310</name>
</gene>
<protein>
    <submittedName>
        <fullName evidence="2">EAL domain-containing protein</fullName>
    </submittedName>
</protein>
<dbReference type="OrthoDB" id="9813903at2"/>
<dbReference type="Proteomes" id="UP000310016">
    <property type="component" value="Unassembled WGS sequence"/>
</dbReference>
<evidence type="ECO:0000313" key="3">
    <source>
        <dbReference type="Proteomes" id="UP000310016"/>
    </source>
</evidence>
<feature type="domain" description="EAL" evidence="1">
    <location>
        <begin position="123"/>
        <end position="368"/>
    </location>
</feature>
<dbReference type="AlphaFoldDB" id="A0A4U0Q2X9"/>
<evidence type="ECO:0000259" key="1">
    <source>
        <dbReference type="PROSITE" id="PS50883"/>
    </source>
</evidence>
<sequence length="368" mass="40386">MLVAGCWVLPGEPVVHASCSMSPAKPGAGRPGCAKAPVLLDRFHSPRPRRREGPRFARGCFANACGWLLGAWGGFANTGHRRGRPKTDPQSYYRPRFRNPMNDTFKIPAYPVPAEIRRDWPRAEFGIDPIQGAVTEALGMRLASAFQPIYAPDGITVLGEEALLRASLRRKPLAPPSAFAAARASDLLVAFDRLCRTLHLINFAAYARPQRSLFLNVHPELLPAVDAHGVYFERILDSQGFRPHDVVLELLESDAVAADPQALQRAVGNFRARGYRIALDDFGHAHANFDRLWAVAPDYVKLDRQLLKLASSDATARRGYKQLATLLRDTGALVLAKGVETPAQRELALEAGVDGLQGYLLGEPGYRV</sequence>
<dbReference type="GO" id="GO:0071111">
    <property type="term" value="F:cyclic-guanylate-specific phosphodiesterase activity"/>
    <property type="evidence" value="ECO:0007669"/>
    <property type="project" value="InterPro"/>
</dbReference>
<dbReference type="InterPro" id="IPR035919">
    <property type="entry name" value="EAL_sf"/>
</dbReference>
<dbReference type="InterPro" id="IPR050706">
    <property type="entry name" value="Cyclic-di-GMP_PDE-like"/>
</dbReference>
<dbReference type="SUPFAM" id="SSF141868">
    <property type="entry name" value="EAL domain-like"/>
    <property type="match status" value="1"/>
</dbReference>
<evidence type="ECO:0000313" key="2">
    <source>
        <dbReference type="EMBL" id="TJZ70064.1"/>
    </source>
</evidence>
<organism evidence="2 3">
    <name type="scientific">Chitiniphilus eburneus</name>
    <dbReference type="NCBI Taxonomy" id="2571148"/>
    <lineage>
        <taxon>Bacteria</taxon>
        <taxon>Pseudomonadati</taxon>
        <taxon>Pseudomonadota</taxon>
        <taxon>Betaproteobacteria</taxon>
        <taxon>Neisseriales</taxon>
        <taxon>Chitinibacteraceae</taxon>
        <taxon>Chitiniphilus</taxon>
    </lineage>
</organism>
<dbReference type="Gene3D" id="3.20.20.450">
    <property type="entry name" value="EAL domain"/>
    <property type="match status" value="1"/>
</dbReference>
<dbReference type="InterPro" id="IPR001633">
    <property type="entry name" value="EAL_dom"/>
</dbReference>
<comment type="caution">
    <text evidence="2">The sequence shown here is derived from an EMBL/GenBank/DDBJ whole genome shotgun (WGS) entry which is preliminary data.</text>
</comment>
<keyword evidence="3" id="KW-1185">Reference proteome</keyword>
<dbReference type="Pfam" id="PF00563">
    <property type="entry name" value="EAL"/>
    <property type="match status" value="1"/>
</dbReference>
<dbReference type="PROSITE" id="PS50883">
    <property type="entry name" value="EAL"/>
    <property type="match status" value="1"/>
</dbReference>
<reference evidence="2 3" key="1">
    <citation type="submission" date="2019-04" db="EMBL/GenBank/DDBJ databases">
        <title>Chitiniphilus eburnea sp. nov., a novel chitinolytic bacterium isolated from aquaculture sludge.</title>
        <authorList>
            <person name="Sheng M."/>
        </authorList>
    </citation>
    <scope>NUCLEOTIDE SEQUENCE [LARGE SCALE GENOMIC DNA]</scope>
    <source>
        <strain evidence="2 3">HX-2-15</strain>
    </source>
</reference>
<dbReference type="EMBL" id="SUMF01000019">
    <property type="protein sequence ID" value="TJZ70064.1"/>
    <property type="molecule type" value="Genomic_DNA"/>
</dbReference>
<proteinExistence type="predicted"/>
<dbReference type="CDD" id="cd01948">
    <property type="entry name" value="EAL"/>
    <property type="match status" value="1"/>
</dbReference>
<dbReference type="SMART" id="SM00052">
    <property type="entry name" value="EAL"/>
    <property type="match status" value="1"/>
</dbReference>
<accession>A0A4U0Q2X9</accession>
<dbReference type="PANTHER" id="PTHR33121">
    <property type="entry name" value="CYCLIC DI-GMP PHOSPHODIESTERASE PDEF"/>
    <property type="match status" value="1"/>
</dbReference>